<evidence type="ECO:0000313" key="1">
    <source>
        <dbReference type="EMBL" id="TGN11366.1"/>
    </source>
</evidence>
<dbReference type="OrthoDB" id="336258at2"/>
<dbReference type="InterPro" id="IPR031611">
    <property type="entry name" value="Porin_6"/>
</dbReference>
<sequence>MISPLRENLLDIHKTETKTTTLLPNKFRNLQLRGKIEPKLVPKILKFTLLFLLLNINPISAEIIWGPTLEKSGGEYIFETGNKYPNLSGIRGGSRISFPRSFTLFGIQGIVTKDRFEISGALKTTGWYQKSGQARDEDFFLGSISTENTTNIATREWSYRDSATVYAGSRNFADGKGKSTVSENRAEFFGRYYFQSANPNYWADGSGFFLSAGARYSYFKYYFYDVNQFIESSPVFYGPIGLGLSFSNDLWEFFGGGGYRHSEGDFYLDISFMPSFGRIKTRDFHVQRSINFFSENYGLGWTSKAEVGYKISSIWLSYLRVNHRRFFSEGRFTSQGGLTTEDIASNLVSGFKSHINIKDYSIEIGVLNKLDWDQKLINNEKVE</sequence>
<dbReference type="Proteomes" id="UP000297649">
    <property type="component" value="Unassembled WGS sequence"/>
</dbReference>
<evidence type="ECO:0000313" key="2">
    <source>
        <dbReference type="Proteomes" id="UP000297649"/>
    </source>
</evidence>
<keyword evidence="2" id="KW-1185">Reference proteome</keyword>
<comment type="caution">
    <text evidence="1">The sequence shown here is derived from an EMBL/GenBank/DDBJ whole genome shotgun (WGS) entry which is preliminary data.</text>
</comment>
<proteinExistence type="predicted"/>
<dbReference type="Pfam" id="PF16939">
    <property type="entry name" value="Porin_6"/>
    <property type="match status" value="1"/>
</dbReference>
<protein>
    <submittedName>
        <fullName evidence="1">Putative porin</fullName>
    </submittedName>
</protein>
<dbReference type="AlphaFoldDB" id="A0A6H3NQK0"/>
<dbReference type="EMBL" id="RQHU01000024">
    <property type="protein sequence ID" value="TGN11366.1"/>
    <property type="molecule type" value="Genomic_DNA"/>
</dbReference>
<gene>
    <name evidence="1" type="ORF">EHR08_17795</name>
</gene>
<accession>A0A6H3NQK0</accession>
<organism evidence="1 2">
    <name type="scientific">Leptospira bandrabouensis</name>
    <dbReference type="NCBI Taxonomy" id="2484903"/>
    <lineage>
        <taxon>Bacteria</taxon>
        <taxon>Pseudomonadati</taxon>
        <taxon>Spirochaetota</taxon>
        <taxon>Spirochaetia</taxon>
        <taxon>Leptospirales</taxon>
        <taxon>Leptospiraceae</taxon>
        <taxon>Leptospira</taxon>
    </lineage>
</organism>
<reference evidence="1" key="1">
    <citation type="journal article" date="2019" name="PLoS Negl. Trop. Dis.">
        <title>Revisiting the worldwide diversity of Leptospira species in the environment.</title>
        <authorList>
            <person name="Vincent A.T."/>
            <person name="Schiettekatte O."/>
            <person name="Bourhy P."/>
            <person name="Veyrier F.J."/>
            <person name="Picardeau M."/>
        </authorList>
    </citation>
    <scope>NUCLEOTIDE SEQUENCE [LARGE SCALE GENOMIC DNA]</scope>
    <source>
        <strain evidence="1">201601109</strain>
    </source>
</reference>
<name>A0A6H3NQK0_9LEPT</name>